<dbReference type="SUPFAM" id="SSF55729">
    <property type="entry name" value="Acyl-CoA N-acyltransferases (Nat)"/>
    <property type="match status" value="1"/>
</dbReference>
<dbReference type="PROSITE" id="PS51186">
    <property type="entry name" value="GNAT"/>
    <property type="match status" value="1"/>
</dbReference>
<dbReference type="AlphaFoldDB" id="A0A6G7K985"/>
<dbReference type="InterPro" id="IPR051531">
    <property type="entry name" value="N-acetyltransferase"/>
</dbReference>
<dbReference type="PANTHER" id="PTHR43792:SF1">
    <property type="entry name" value="N-ACETYLTRANSFERASE DOMAIN-CONTAINING PROTEIN"/>
    <property type="match status" value="1"/>
</dbReference>
<evidence type="ECO:0000259" key="1">
    <source>
        <dbReference type="PROSITE" id="PS51186"/>
    </source>
</evidence>
<name>A0A6G7K985_9LACT</name>
<dbReference type="PANTHER" id="PTHR43792">
    <property type="entry name" value="GNAT FAMILY, PUTATIVE (AFU_ORTHOLOGUE AFUA_3G00765)-RELATED-RELATED"/>
    <property type="match status" value="1"/>
</dbReference>
<reference evidence="2 3" key="1">
    <citation type="journal article" date="2017" name="Int. J. Syst. Evol. Microbiol.">
        <title>Jeotgalibaca porci sp. nov. and Jeotgalibaca arthritidis sp. nov., isolated from pigs, and emended description of the genus Jeotgalibaca.</title>
        <authorList>
            <person name="Zamora L."/>
            <person name="Perez-Sancho M."/>
            <person name="Dominguez L."/>
            <person name="Fernandez-Garayzabal J.F."/>
            <person name="Vela A.I."/>
        </authorList>
    </citation>
    <scope>NUCLEOTIDE SEQUENCE [LARGE SCALE GENOMIC DNA]</scope>
    <source>
        <strain evidence="2 3">CECT 9157</strain>
    </source>
</reference>
<protein>
    <submittedName>
        <fullName evidence="2">GNAT family N-acetyltransferase</fullName>
    </submittedName>
</protein>
<dbReference type="KEGG" id="jar:G7057_04585"/>
<dbReference type="Pfam" id="PF13302">
    <property type="entry name" value="Acetyltransf_3"/>
    <property type="match status" value="1"/>
</dbReference>
<dbReference type="InterPro" id="IPR000182">
    <property type="entry name" value="GNAT_dom"/>
</dbReference>
<evidence type="ECO:0000313" key="3">
    <source>
        <dbReference type="Proteomes" id="UP000501451"/>
    </source>
</evidence>
<accession>A0A6G7K985</accession>
<keyword evidence="3" id="KW-1185">Reference proteome</keyword>
<dbReference type="Proteomes" id="UP000501451">
    <property type="component" value="Chromosome"/>
</dbReference>
<dbReference type="InterPro" id="IPR016181">
    <property type="entry name" value="Acyl_CoA_acyltransferase"/>
</dbReference>
<dbReference type="GO" id="GO:0016747">
    <property type="term" value="F:acyltransferase activity, transferring groups other than amino-acyl groups"/>
    <property type="evidence" value="ECO:0007669"/>
    <property type="project" value="InterPro"/>
</dbReference>
<dbReference type="Gene3D" id="3.40.630.30">
    <property type="match status" value="1"/>
</dbReference>
<feature type="domain" description="N-acetyltransferase" evidence="1">
    <location>
        <begin position="21"/>
        <end position="181"/>
    </location>
</feature>
<evidence type="ECO:0000313" key="2">
    <source>
        <dbReference type="EMBL" id="QII81823.1"/>
    </source>
</evidence>
<keyword evidence="2" id="KW-0808">Transferase</keyword>
<dbReference type="RefSeq" id="WP_166161682.1">
    <property type="nucleotide sequence ID" value="NZ_CP049740.1"/>
</dbReference>
<organism evidence="2 3">
    <name type="scientific">Jeotgalibaca arthritidis</name>
    <dbReference type="NCBI Taxonomy" id="1868794"/>
    <lineage>
        <taxon>Bacteria</taxon>
        <taxon>Bacillati</taxon>
        <taxon>Bacillota</taxon>
        <taxon>Bacilli</taxon>
        <taxon>Lactobacillales</taxon>
        <taxon>Carnobacteriaceae</taxon>
        <taxon>Jeotgalibaca</taxon>
    </lineage>
</organism>
<sequence>MNKKSRKLLLAEHAVLETDRLILRPLTLEDTADVFEYVSDEETMRYIFKPHTNLQQTAEFIANYYLASLLGFYALEHKDDKKMIGVVEFRIDDKEHEGEIGYMLNKKYWRQGFTTEACLRILSLGFHTLGLEHINSGHDKGHTASGNVLKKIGMSFEHLTENTHEVNGEMVDTLFYGITREAYLKSQEEGSQELS</sequence>
<gene>
    <name evidence="2" type="ORF">G7057_04585</name>
</gene>
<proteinExistence type="predicted"/>
<dbReference type="EMBL" id="CP049740">
    <property type="protein sequence ID" value="QII81823.1"/>
    <property type="molecule type" value="Genomic_DNA"/>
</dbReference>